<dbReference type="NCBIfam" id="TIGR01730">
    <property type="entry name" value="RND_mfp"/>
    <property type="match status" value="1"/>
</dbReference>
<organism evidence="9 10">
    <name type="scientific">Candidatus Electronema aureum</name>
    <dbReference type="NCBI Taxonomy" id="2005002"/>
    <lineage>
        <taxon>Bacteria</taxon>
        <taxon>Pseudomonadati</taxon>
        <taxon>Thermodesulfobacteriota</taxon>
        <taxon>Desulfobulbia</taxon>
        <taxon>Desulfobulbales</taxon>
        <taxon>Desulfobulbaceae</taxon>
        <taxon>Candidatus Electronema</taxon>
    </lineage>
</organism>
<evidence type="ECO:0000259" key="8">
    <source>
        <dbReference type="Pfam" id="PF25967"/>
    </source>
</evidence>
<dbReference type="GO" id="GO:0046677">
    <property type="term" value="P:response to antibiotic"/>
    <property type="evidence" value="ECO:0007669"/>
    <property type="project" value="TreeGrafter"/>
</dbReference>
<dbReference type="PANTHER" id="PTHR30158:SF3">
    <property type="entry name" value="MULTIDRUG EFFLUX PUMP SUBUNIT ACRA-RELATED"/>
    <property type="match status" value="1"/>
</dbReference>
<comment type="caution">
    <text evidence="9">The sequence shown here is derived from an EMBL/GenBank/DDBJ whole genome shotgun (WGS) entry which is preliminary data.</text>
</comment>
<keyword evidence="5" id="KW-0732">Signal</keyword>
<proteinExistence type="inferred from homology"/>
<dbReference type="Proteomes" id="UP000316238">
    <property type="component" value="Unassembled WGS sequence"/>
</dbReference>
<dbReference type="InterPro" id="IPR058625">
    <property type="entry name" value="MdtA-like_BSH"/>
</dbReference>
<name>A0A521FZA8_9BACT</name>
<comment type="similarity">
    <text evidence="2">Belongs to the membrane fusion protein (MFP) (TC 8.A.1) family.</text>
</comment>
<reference evidence="9" key="1">
    <citation type="submission" date="2017-07" db="EMBL/GenBank/DDBJ databases">
        <title>The cable genome - Insights into the physiology and evolution of filamentous bacteria capable of sulfide oxidation via long distance electron transfer.</title>
        <authorList>
            <person name="Thorup C."/>
            <person name="Bjerg J.T."/>
            <person name="Schreiber L."/>
            <person name="Nielsen L.P."/>
            <person name="Kjeldsen K.U."/>
            <person name="Boesen T."/>
            <person name="Boggild A."/>
            <person name="Meysman F."/>
            <person name="Geelhoed J."/>
            <person name="Schramm A."/>
        </authorList>
    </citation>
    <scope>NUCLEOTIDE SEQUENCE [LARGE SCALE GENOMIC DNA]</scope>
    <source>
        <strain evidence="9">GS</strain>
    </source>
</reference>
<evidence type="ECO:0000259" key="7">
    <source>
        <dbReference type="Pfam" id="PF25944"/>
    </source>
</evidence>
<evidence type="ECO:0000313" key="10">
    <source>
        <dbReference type="Proteomes" id="UP000316238"/>
    </source>
</evidence>
<evidence type="ECO:0000256" key="4">
    <source>
        <dbReference type="SAM" id="MobiDB-lite"/>
    </source>
</evidence>
<dbReference type="Pfam" id="PF25917">
    <property type="entry name" value="BSH_RND"/>
    <property type="match status" value="1"/>
</dbReference>
<dbReference type="InterPro" id="IPR006143">
    <property type="entry name" value="RND_pump_MFP"/>
</dbReference>
<evidence type="ECO:0000256" key="1">
    <source>
        <dbReference type="ARBA" id="ARBA00004196"/>
    </source>
</evidence>
<protein>
    <submittedName>
        <fullName evidence="9">Membrane fusion protein, multidrug efflux system</fullName>
    </submittedName>
</protein>
<feature type="domain" description="Multidrug resistance protein MdtA-like C-terminal permuted SH3" evidence="8">
    <location>
        <begin position="368"/>
        <end position="427"/>
    </location>
</feature>
<evidence type="ECO:0000313" key="9">
    <source>
        <dbReference type="EMBL" id="TAA73981.1"/>
    </source>
</evidence>
<sequence length="456" mass="47339">MNQPTVYKMLHWTALLAVLFASAGCDGQQGWTGKLVALVSGGGPKQAGGPSGGPGGPPGGKPIPEVSFVTVQAEKVVLTTELPGRTAAFRTAEIRPQVSGIIQKRLFTEGADVKAGDMLYQIDPASFQAALDNASASHLAAQKAADRAQAALKAGIADLARLQATLTLARTNSNRAEELFKSKVNSAVQRDQAATEVAVAEATLAAAEAQVESSRSAVAAAQATIQQAEAAVKTARINMSYTKVTAPISGRIGKSNVTEGAVVTAYQPAALAVIQQLDPIYADVPQSTAKLLQLRKSGQAAADKSKVSLMLEDGAAYPLEGTLQFSDVTVDPSTGSVTLRAVFPNPDGVLLPGMFVRTAIKEGEREAAVLVPQQGVSRNSKGNPFALLVNAENKAEMRLLVLERALGDKWLVSKGLASGDKVIVEGLLMLRPGADVKAAPFGEKAVAAPPVNQPPK</sequence>
<dbReference type="FunFam" id="2.40.420.20:FF:000001">
    <property type="entry name" value="Efflux RND transporter periplasmic adaptor subunit"/>
    <property type="match status" value="1"/>
</dbReference>
<dbReference type="PANTHER" id="PTHR30158">
    <property type="entry name" value="ACRA/E-RELATED COMPONENT OF DRUG EFFLUX TRANSPORTER"/>
    <property type="match status" value="1"/>
</dbReference>
<feature type="region of interest" description="Disordered" evidence="4">
    <location>
        <begin position="42"/>
        <end position="62"/>
    </location>
</feature>
<feature type="coiled-coil region" evidence="3">
    <location>
        <begin position="159"/>
        <end position="238"/>
    </location>
</feature>
<dbReference type="InterPro" id="IPR058627">
    <property type="entry name" value="MdtA-like_C"/>
</dbReference>
<dbReference type="Gene3D" id="2.40.30.170">
    <property type="match status" value="1"/>
</dbReference>
<accession>A0A521FZA8</accession>
<evidence type="ECO:0000259" key="6">
    <source>
        <dbReference type="Pfam" id="PF25917"/>
    </source>
</evidence>
<dbReference type="GO" id="GO:0022857">
    <property type="term" value="F:transmembrane transporter activity"/>
    <property type="evidence" value="ECO:0007669"/>
    <property type="project" value="InterPro"/>
</dbReference>
<evidence type="ECO:0000256" key="5">
    <source>
        <dbReference type="SAM" id="SignalP"/>
    </source>
</evidence>
<feature type="domain" description="Multidrug resistance protein MdtA-like barrel-sandwich hybrid" evidence="6">
    <location>
        <begin position="90"/>
        <end position="275"/>
    </location>
</feature>
<dbReference type="AlphaFoldDB" id="A0A521FZA8"/>
<dbReference type="SUPFAM" id="SSF111369">
    <property type="entry name" value="HlyD-like secretion proteins"/>
    <property type="match status" value="3"/>
</dbReference>
<feature type="compositionally biased region" description="Gly residues" evidence="4">
    <location>
        <begin position="42"/>
        <end position="54"/>
    </location>
</feature>
<keyword evidence="3" id="KW-0175">Coiled coil</keyword>
<feature type="domain" description="Multidrug resistance protein MdtA-like beta-barrel" evidence="7">
    <location>
        <begin position="279"/>
        <end position="363"/>
    </location>
</feature>
<dbReference type="EMBL" id="NQJD01000045">
    <property type="protein sequence ID" value="TAA73981.1"/>
    <property type="molecule type" value="Genomic_DNA"/>
</dbReference>
<feature type="chain" id="PRO_5022129023" evidence="5">
    <location>
        <begin position="24"/>
        <end position="456"/>
    </location>
</feature>
<evidence type="ECO:0000256" key="3">
    <source>
        <dbReference type="SAM" id="Coils"/>
    </source>
</evidence>
<keyword evidence="10" id="KW-1185">Reference proteome</keyword>
<gene>
    <name evidence="9" type="ORF">CDV28_1453</name>
</gene>
<dbReference type="InterPro" id="IPR058626">
    <property type="entry name" value="MdtA-like_b-barrel"/>
</dbReference>
<evidence type="ECO:0000256" key="2">
    <source>
        <dbReference type="ARBA" id="ARBA00009477"/>
    </source>
</evidence>
<dbReference type="Pfam" id="PF25967">
    <property type="entry name" value="RND-MFP_C"/>
    <property type="match status" value="1"/>
</dbReference>
<dbReference type="Pfam" id="PF25944">
    <property type="entry name" value="Beta-barrel_RND"/>
    <property type="match status" value="1"/>
</dbReference>
<comment type="subcellular location">
    <subcellularLocation>
        <location evidence="1">Cell envelope</location>
    </subcellularLocation>
</comment>
<dbReference type="Gene3D" id="2.40.50.100">
    <property type="match status" value="2"/>
</dbReference>
<dbReference type="GO" id="GO:0005886">
    <property type="term" value="C:plasma membrane"/>
    <property type="evidence" value="ECO:0007669"/>
    <property type="project" value="UniProtKB-SubCell"/>
</dbReference>
<feature type="signal peptide" evidence="5">
    <location>
        <begin position="1"/>
        <end position="23"/>
    </location>
</feature>
<dbReference type="Gene3D" id="2.40.420.20">
    <property type="match status" value="1"/>
</dbReference>